<reference evidence="1 2" key="1">
    <citation type="journal article" date="2011" name="J. Bacteriol.">
        <title>Whole-genome sequences of two Borrelia afzelii and two Borrelia garinii Lyme disease agent isolates.</title>
        <authorList>
            <person name="Casjens S.R."/>
            <person name="Mongodin E.F."/>
            <person name="Qiu W.-G."/>
            <person name="Dunn J.J."/>
            <person name="Luft B.J."/>
            <person name="Fraser-Liggett C.M."/>
            <person name="Schutzer S.E."/>
        </authorList>
    </citation>
    <scope>NUCLEOTIDE SEQUENCE [LARGE SCALE GENOMIC DNA]</scope>
    <source>
        <strain evidence="1 2">PBr</strain>
    </source>
</reference>
<accession>B8F1Y3</accession>
<dbReference type="Proteomes" id="UP000006103">
    <property type="component" value="Plasmid PBr_lp28-7"/>
</dbReference>
<dbReference type="EMBL" id="CP001311">
    <property type="protein sequence ID" value="ACL34946.1"/>
    <property type="molecule type" value="Genomic_DNA"/>
</dbReference>
<geneLocation type="plasmid" evidence="1 2">
    <name>PBr_lp28-7</name>
</geneLocation>
<gene>
    <name evidence="1" type="ORF">BGAPBR_Aa0014</name>
</gene>
<evidence type="ECO:0000313" key="1">
    <source>
        <dbReference type="EMBL" id="ACL34946.1"/>
    </source>
</evidence>
<protein>
    <submittedName>
        <fullName evidence="1">Uncharacterized protein</fullName>
    </submittedName>
</protein>
<organism evidence="1 2">
    <name type="scientific">Borreliella garinii PBr</name>
    <dbReference type="NCBI Taxonomy" id="498743"/>
    <lineage>
        <taxon>Bacteria</taxon>
        <taxon>Pseudomonadati</taxon>
        <taxon>Spirochaetota</taxon>
        <taxon>Spirochaetia</taxon>
        <taxon>Spirochaetales</taxon>
        <taxon>Borreliaceae</taxon>
        <taxon>Borreliella</taxon>
    </lineage>
</organism>
<dbReference type="AlphaFoldDB" id="B8F1Y3"/>
<keyword evidence="2" id="KW-1185">Reference proteome</keyword>
<name>B8F1Y3_BORGR</name>
<sequence length="40" mass="4746">MFNFRLAINCLCSKKYWRNSESLQKLFDAFVSKVHNLHGV</sequence>
<proteinExistence type="predicted"/>
<evidence type="ECO:0000313" key="2">
    <source>
        <dbReference type="Proteomes" id="UP000006103"/>
    </source>
</evidence>
<keyword evidence="1" id="KW-0614">Plasmid</keyword>